<feature type="transmembrane region" description="Helical" evidence="8">
    <location>
        <begin position="58"/>
        <end position="78"/>
    </location>
</feature>
<dbReference type="Proteomes" id="UP000190285">
    <property type="component" value="Unassembled WGS sequence"/>
</dbReference>
<evidence type="ECO:0000313" key="10">
    <source>
        <dbReference type="Proteomes" id="UP000190285"/>
    </source>
</evidence>
<organism evidence="9 10">
    <name type="scientific">Maledivibacter halophilus</name>
    <dbReference type="NCBI Taxonomy" id="36842"/>
    <lineage>
        <taxon>Bacteria</taxon>
        <taxon>Bacillati</taxon>
        <taxon>Bacillota</taxon>
        <taxon>Clostridia</taxon>
        <taxon>Peptostreptococcales</taxon>
        <taxon>Caminicellaceae</taxon>
        <taxon>Maledivibacter</taxon>
    </lineage>
</organism>
<gene>
    <name evidence="9" type="ORF">SAMN02194393_04541</name>
</gene>
<dbReference type="Pfam" id="PF02535">
    <property type="entry name" value="Zip"/>
    <property type="match status" value="1"/>
</dbReference>
<dbReference type="InterPro" id="IPR003689">
    <property type="entry name" value="ZIP"/>
</dbReference>
<keyword evidence="10" id="KW-1185">Reference proteome</keyword>
<reference evidence="9 10" key="1">
    <citation type="submission" date="2017-02" db="EMBL/GenBank/DDBJ databases">
        <authorList>
            <person name="Peterson S.W."/>
        </authorList>
    </citation>
    <scope>NUCLEOTIDE SEQUENCE [LARGE SCALE GENOMIC DNA]</scope>
    <source>
        <strain evidence="9 10">M1</strain>
    </source>
</reference>
<comment type="subcellular location">
    <subcellularLocation>
        <location evidence="1">Cell membrane</location>
        <topology evidence="1">Multi-pass membrane protein</topology>
    </subcellularLocation>
</comment>
<evidence type="ECO:0000256" key="2">
    <source>
        <dbReference type="ARBA" id="ARBA00006939"/>
    </source>
</evidence>
<feature type="transmembrane region" description="Helical" evidence="8">
    <location>
        <begin position="191"/>
        <end position="209"/>
    </location>
</feature>
<comment type="similarity">
    <text evidence="2">Belongs to the ZIP transporter (TC 2.A.5) family.</text>
</comment>
<keyword evidence="7 8" id="KW-0472">Membrane</keyword>
<sequence length="242" mass="26289">MNTIATIVGISVLGPIIGSFIGVLKKPSEIFMYNMLSFAAGIMLTISFLELIPESIEFSSIYICIAGIVIGSLIMYSIDRLIPHIHPELIEQEQGKNIKKTAVYLIIGIFLHNFPEGMAIAIGTVSESKISIVIALAIAIHNIPEGICTSAPYYHCTQNRLKSFLISSMTALPILVGFIFAHYLFKNISHTLIGFIIGATAGLMIYICADELIPTSACNTGNHSTIFSLIVGIIFVILLQLI</sequence>
<evidence type="ECO:0000256" key="6">
    <source>
        <dbReference type="ARBA" id="ARBA00022989"/>
    </source>
</evidence>
<feature type="transmembrane region" description="Helical" evidence="8">
    <location>
        <begin position="6"/>
        <end position="24"/>
    </location>
</feature>
<evidence type="ECO:0000256" key="4">
    <source>
        <dbReference type="ARBA" id="ARBA00022692"/>
    </source>
</evidence>
<evidence type="ECO:0000256" key="7">
    <source>
        <dbReference type="ARBA" id="ARBA00023136"/>
    </source>
</evidence>
<dbReference type="GO" id="GO:0005886">
    <property type="term" value="C:plasma membrane"/>
    <property type="evidence" value="ECO:0007669"/>
    <property type="project" value="UniProtKB-SubCell"/>
</dbReference>
<dbReference type="RefSeq" id="WP_079494925.1">
    <property type="nucleotide sequence ID" value="NZ_FUZT01000014.1"/>
</dbReference>
<keyword evidence="4 8" id="KW-0812">Transmembrane</keyword>
<evidence type="ECO:0000256" key="8">
    <source>
        <dbReference type="SAM" id="Phobius"/>
    </source>
</evidence>
<dbReference type="AlphaFoldDB" id="A0A1T5MDW9"/>
<evidence type="ECO:0000313" key="9">
    <source>
        <dbReference type="EMBL" id="SKC86412.1"/>
    </source>
</evidence>
<keyword evidence="6 8" id="KW-1133">Transmembrane helix</keyword>
<evidence type="ECO:0000256" key="3">
    <source>
        <dbReference type="ARBA" id="ARBA00022475"/>
    </source>
</evidence>
<proteinExistence type="inferred from homology"/>
<protein>
    <submittedName>
        <fullName evidence="9">Zinc transporter, ZIP family</fullName>
    </submittedName>
</protein>
<dbReference type="EMBL" id="FUZT01000014">
    <property type="protein sequence ID" value="SKC86412.1"/>
    <property type="molecule type" value="Genomic_DNA"/>
</dbReference>
<keyword evidence="3" id="KW-1003">Cell membrane</keyword>
<dbReference type="PANTHER" id="PTHR11040:SF211">
    <property type="entry name" value="ZINC TRANSPORTER ZIP11"/>
    <property type="match status" value="1"/>
</dbReference>
<dbReference type="PANTHER" id="PTHR11040">
    <property type="entry name" value="ZINC/IRON TRANSPORTER"/>
    <property type="match status" value="1"/>
</dbReference>
<evidence type="ECO:0000256" key="1">
    <source>
        <dbReference type="ARBA" id="ARBA00004651"/>
    </source>
</evidence>
<feature type="transmembrane region" description="Helical" evidence="8">
    <location>
        <begin position="31"/>
        <end position="52"/>
    </location>
</feature>
<feature type="transmembrane region" description="Helical" evidence="8">
    <location>
        <begin position="221"/>
        <end position="241"/>
    </location>
</feature>
<accession>A0A1T5MDW9</accession>
<dbReference type="GO" id="GO:0005385">
    <property type="term" value="F:zinc ion transmembrane transporter activity"/>
    <property type="evidence" value="ECO:0007669"/>
    <property type="project" value="TreeGrafter"/>
</dbReference>
<name>A0A1T5MDW9_9FIRM</name>
<dbReference type="OrthoDB" id="9787346at2"/>
<feature type="transmembrane region" description="Helical" evidence="8">
    <location>
        <begin position="102"/>
        <end position="124"/>
    </location>
</feature>
<feature type="transmembrane region" description="Helical" evidence="8">
    <location>
        <begin position="164"/>
        <end position="185"/>
    </location>
</feature>
<evidence type="ECO:0000256" key="5">
    <source>
        <dbReference type="ARBA" id="ARBA00022833"/>
    </source>
</evidence>
<dbReference type="STRING" id="36842.SAMN02194393_04541"/>
<keyword evidence="5" id="KW-0862">Zinc</keyword>